<evidence type="ECO:0000313" key="1">
    <source>
        <dbReference type="EMBL" id="AFC71711.1"/>
    </source>
</evidence>
<geneLocation type="plasmid" evidence="1 2">
    <name>pMC5_1</name>
</geneLocation>
<dbReference type="HOGENOM" id="CLU_2397685_0_0_5"/>
<organism evidence="1 2">
    <name type="scientific">Rickettsia australis (strain Cutlack)</name>
    <dbReference type="NCBI Taxonomy" id="1105110"/>
    <lineage>
        <taxon>Bacteria</taxon>
        <taxon>Pseudomonadati</taxon>
        <taxon>Pseudomonadota</taxon>
        <taxon>Alphaproteobacteria</taxon>
        <taxon>Rickettsiales</taxon>
        <taxon>Rickettsiaceae</taxon>
        <taxon>Rickettsieae</taxon>
        <taxon>Rickettsia</taxon>
        <taxon>spotted fever group</taxon>
    </lineage>
</organism>
<evidence type="ECO:0008006" key="3">
    <source>
        <dbReference type="Google" id="ProtNLM"/>
    </source>
</evidence>
<reference evidence="2" key="1">
    <citation type="submission" date="2012-02" db="EMBL/GenBank/DDBJ databases">
        <title>Complete genome sequence of Rickettsia australis strain Cutlack.</title>
        <authorList>
            <person name="Johnson S.L."/>
            <person name="Munk A.C."/>
            <person name="Han S."/>
            <person name="Bruce D.C."/>
            <person name="Dasch G.A."/>
        </authorList>
    </citation>
    <scope>NUCLEOTIDE SEQUENCE [LARGE SCALE GENOMIC DNA]</scope>
    <source>
        <strain evidence="2">Cutlack</strain>
        <plasmid evidence="2">pMC5_1</plasmid>
    </source>
</reference>
<name>H8KA01_RICAC</name>
<keyword evidence="1" id="KW-0614">Plasmid</keyword>
<gene>
    <name evidence="1" type="ordered locus">MC5_07505</name>
</gene>
<dbReference type="AlphaFoldDB" id="H8KA01"/>
<dbReference type="OrthoDB" id="784829at2"/>
<dbReference type="EMBL" id="CP003339">
    <property type="protein sequence ID" value="AFC71711.1"/>
    <property type="molecule type" value="Genomic_DNA"/>
</dbReference>
<dbReference type="Proteomes" id="UP000007589">
    <property type="component" value="Plasmid pMC5_1"/>
</dbReference>
<sequence length="115" mass="12795">MGGSNSADRVNWGQLKGCNVIIWPDNDEPGFKAAEVIKDKLNKANNHIGFVSIVDPSRLQFNGSVYKDLLPEKWDLADKMPEGMTIANLKEAIENVRAAHLDIQANTERISWCSL</sequence>
<dbReference type="KEGG" id="rau:MC5_07505"/>
<evidence type="ECO:0000313" key="2">
    <source>
        <dbReference type="Proteomes" id="UP000007589"/>
    </source>
</evidence>
<proteinExistence type="predicted"/>
<keyword evidence="2" id="KW-1185">Reference proteome</keyword>
<accession>H8KA01</accession>
<protein>
    <recommendedName>
        <fullName evidence="3">Toprim domain-containing protein</fullName>
    </recommendedName>
</protein>